<gene>
    <name evidence="3" type="ORF">SM124_19010</name>
</gene>
<evidence type="ECO:0000259" key="2">
    <source>
        <dbReference type="Pfam" id="PF02698"/>
    </source>
</evidence>
<organism evidence="3 4">
    <name type="scientific">Robertmurraya mangrovi</name>
    <dbReference type="NCBI Taxonomy" id="3098077"/>
    <lineage>
        <taxon>Bacteria</taxon>
        <taxon>Bacillati</taxon>
        <taxon>Bacillota</taxon>
        <taxon>Bacilli</taxon>
        <taxon>Bacillales</taxon>
        <taxon>Bacillaceae</taxon>
        <taxon>Robertmurraya</taxon>
    </lineage>
</organism>
<proteinExistence type="predicted"/>
<keyword evidence="1" id="KW-0812">Transmembrane</keyword>
<feature type="transmembrane region" description="Helical" evidence="1">
    <location>
        <begin position="5"/>
        <end position="24"/>
    </location>
</feature>
<dbReference type="Gene3D" id="3.40.50.620">
    <property type="entry name" value="HUPs"/>
    <property type="match status" value="1"/>
</dbReference>
<dbReference type="CDD" id="cd06259">
    <property type="entry name" value="YdcF-like"/>
    <property type="match status" value="1"/>
</dbReference>
<name>A0ABU5J334_9BACI</name>
<sequence length="185" mass="20713">MKKYLLLILFLSPIIMISIFHYQIKKTAKTTPPSDVPYIIVLGAKVNGEVMSLSLLNRANKALEYLNENPNTKVITTGGQGPGEDITESSALKAFFIENGIDETRILEEDLSTSTYENLRFTKNLYDVHEAVIVSNDFHLYRSIELARKVGIKGHPLAAETPAIVRVNLYLREYAAILKMKIVGT</sequence>
<dbReference type="PANTHER" id="PTHR30336">
    <property type="entry name" value="INNER MEMBRANE PROTEIN, PROBABLE PERMEASE"/>
    <property type="match status" value="1"/>
</dbReference>
<dbReference type="RefSeq" id="WP_322448102.1">
    <property type="nucleotide sequence ID" value="NZ_JAXOFX010000016.1"/>
</dbReference>
<dbReference type="InterPro" id="IPR014729">
    <property type="entry name" value="Rossmann-like_a/b/a_fold"/>
</dbReference>
<reference evidence="3 4" key="1">
    <citation type="submission" date="2023-11" db="EMBL/GenBank/DDBJ databases">
        <title>Bacillus jintuensis, isolated from a mudflat on the Beibu Gulf coast.</title>
        <authorList>
            <person name="Li M."/>
        </authorList>
    </citation>
    <scope>NUCLEOTIDE SEQUENCE [LARGE SCALE GENOMIC DNA]</scope>
    <source>
        <strain evidence="3 4">31A1R</strain>
    </source>
</reference>
<dbReference type="Proteomes" id="UP001290455">
    <property type="component" value="Unassembled WGS sequence"/>
</dbReference>
<evidence type="ECO:0000256" key="1">
    <source>
        <dbReference type="SAM" id="Phobius"/>
    </source>
</evidence>
<dbReference type="PANTHER" id="PTHR30336:SF4">
    <property type="entry name" value="ENVELOPE BIOGENESIS FACTOR ELYC"/>
    <property type="match status" value="1"/>
</dbReference>
<evidence type="ECO:0000313" key="4">
    <source>
        <dbReference type="Proteomes" id="UP001290455"/>
    </source>
</evidence>
<accession>A0ABU5J334</accession>
<keyword evidence="4" id="KW-1185">Reference proteome</keyword>
<evidence type="ECO:0000313" key="3">
    <source>
        <dbReference type="EMBL" id="MDZ5473813.1"/>
    </source>
</evidence>
<dbReference type="Pfam" id="PF02698">
    <property type="entry name" value="DUF218"/>
    <property type="match status" value="1"/>
</dbReference>
<dbReference type="InterPro" id="IPR051599">
    <property type="entry name" value="Cell_Envelope_Assoc"/>
</dbReference>
<feature type="domain" description="DUF218" evidence="2">
    <location>
        <begin position="38"/>
        <end position="175"/>
    </location>
</feature>
<comment type="caution">
    <text evidence="3">The sequence shown here is derived from an EMBL/GenBank/DDBJ whole genome shotgun (WGS) entry which is preliminary data.</text>
</comment>
<keyword evidence="1" id="KW-1133">Transmembrane helix</keyword>
<dbReference type="InterPro" id="IPR003848">
    <property type="entry name" value="DUF218"/>
</dbReference>
<protein>
    <submittedName>
        <fullName evidence="3">YdcF family protein</fullName>
    </submittedName>
</protein>
<dbReference type="EMBL" id="JAXOFX010000016">
    <property type="protein sequence ID" value="MDZ5473813.1"/>
    <property type="molecule type" value="Genomic_DNA"/>
</dbReference>
<keyword evidence="1" id="KW-0472">Membrane</keyword>